<feature type="non-terminal residue" evidence="2">
    <location>
        <position position="164"/>
    </location>
</feature>
<accession>A0AAD7GPG2</accession>
<sequence>RHEKYYLDSITFRVEDSLFKVPRYHFERNSEIFASAFTLPAAGEIERTTDENPIKLEGIRSIEFQRLLEVMYPLTNPLPSFPKELWISVLKLATLWRLLQIRDLAIEKLGPEVQDSIEGIGLARAYHVGPWLHNGYFTLARNGISLEHATILGWEVAFKIFQLR</sequence>
<reference evidence="2" key="1">
    <citation type="submission" date="2023-03" db="EMBL/GenBank/DDBJ databases">
        <title>Massive genome expansion in bonnet fungi (Mycena s.s.) driven by repeated elements and novel gene families across ecological guilds.</title>
        <authorList>
            <consortium name="Lawrence Berkeley National Laboratory"/>
            <person name="Harder C.B."/>
            <person name="Miyauchi S."/>
            <person name="Viragh M."/>
            <person name="Kuo A."/>
            <person name="Thoen E."/>
            <person name="Andreopoulos B."/>
            <person name="Lu D."/>
            <person name="Skrede I."/>
            <person name="Drula E."/>
            <person name="Henrissat B."/>
            <person name="Morin E."/>
            <person name="Kohler A."/>
            <person name="Barry K."/>
            <person name="LaButti K."/>
            <person name="Morin E."/>
            <person name="Salamov A."/>
            <person name="Lipzen A."/>
            <person name="Mereny Z."/>
            <person name="Hegedus B."/>
            <person name="Baldrian P."/>
            <person name="Stursova M."/>
            <person name="Weitz H."/>
            <person name="Taylor A."/>
            <person name="Grigoriev I.V."/>
            <person name="Nagy L.G."/>
            <person name="Martin F."/>
            <person name="Kauserud H."/>
        </authorList>
    </citation>
    <scope>NUCLEOTIDE SEQUENCE</scope>
    <source>
        <strain evidence="2">CBHHK067</strain>
    </source>
</reference>
<gene>
    <name evidence="2" type="ORF">B0H17DRAFT_854718</name>
</gene>
<dbReference type="SUPFAM" id="SSF54695">
    <property type="entry name" value="POZ domain"/>
    <property type="match status" value="1"/>
</dbReference>
<keyword evidence="3" id="KW-1185">Reference proteome</keyword>
<protein>
    <recommendedName>
        <fullName evidence="1">BTB domain-containing protein</fullName>
    </recommendedName>
</protein>
<organism evidence="2 3">
    <name type="scientific">Mycena rosella</name>
    <name type="common">Pink bonnet</name>
    <name type="synonym">Agaricus rosellus</name>
    <dbReference type="NCBI Taxonomy" id="1033263"/>
    <lineage>
        <taxon>Eukaryota</taxon>
        <taxon>Fungi</taxon>
        <taxon>Dikarya</taxon>
        <taxon>Basidiomycota</taxon>
        <taxon>Agaricomycotina</taxon>
        <taxon>Agaricomycetes</taxon>
        <taxon>Agaricomycetidae</taxon>
        <taxon>Agaricales</taxon>
        <taxon>Marasmiineae</taxon>
        <taxon>Mycenaceae</taxon>
        <taxon>Mycena</taxon>
    </lineage>
</organism>
<dbReference type="Gene3D" id="3.30.710.10">
    <property type="entry name" value="Potassium Channel Kv1.1, Chain A"/>
    <property type="match status" value="1"/>
</dbReference>
<name>A0AAD7GPG2_MYCRO</name>
<proteinExistence type="predicted"/>
<dbReference type="AlphaFoldDB" id="A0AAD7GPG2"/>
<evidence type="ECO:0000259" key="1">
    <source>
        <dbReference type="Pfam" id="PF00651"/>
    </source>
</evidence>
<dbReference type="Pfam" id="PF00651">
    <property type="entry name" value="BTB"/>
    <property type="match status" value="1"/>
</dbReference>
<feature type="domain" description="BTB" evidence="1">
    <location>
        <begin position="10"/>
        <end position="105"/>
    </location>
</feature>
<feature type="non-terminal residue" evidence="2">
    <location>
        <position position="1"/>
    </location>
</feature>
<dbReference type="InterPro" id="IPR000210">
    <property type="entry name" value="BTB/POZ_dom"/>
</dbReference>
<dbReference type="InterPro" id="IPR011333">
    <property type="entry name" value="SKP1/BTB/POZ_sf"/>
</dbReference>
<evidence type="ECO:0000313" key="2">
    <source>
        <dbReference type="EMBL" id="KAJ7699021.1"/>
    </source>
</evidence>
<dbReference type="EMBL" id="JARKIE010000024">
    <property type="protein sequence ID" value="KAJ7699021.1"/>
    <property type="molecule type" value="Genomic_DNA"/>
</dbReference>
<comment type="caution">
    <text evidence="2">The sequence shown here is derived from an EMBL/GenBank/DDBJ whole genome shotgun (WGS) entry which is preliminary data.</text>
</comment>
<dbReference type="Proteomes" id="UP001221757">
    <property type="component" value="Unassembled WGS sequence"/>
</dbReference>
<evidence type="ECO:0000313" key="3">
    <source>
        <dbReference type="Proteomes" id="UP001221757"/>
    </source>
</evidence>